<protein>
    <submittedName>
        <fullName evidence="2">Uncharacterized protein</fullName>
    </submittedName>
</protein>
<feature type="transmembrane region" description="Helical" evidence="1">
    <location>
        <begin position="28"/>
        <end position="45"/>
    </location>
</feature>
<feature type="transmembrane region" description="Helical" evidence="1">
    <location>
        <begin position="337"/>
        <end position="359"/>
    </location>
</feature>
<feature type="transmembrane region" description="Helical" evidence="1">
    <location>
        <begin position="310"/>
        <end position="331"/>
    </location>
</feature>
<dbReference type="Proteomes" id="UP000005336">
    <property type="component" value="Unassembled WGS sequence"/>
</dbReference>
<feature type="transmembrane region" description="Helical" evidence="1">
    <location>
        <begin position="190"/>
        <end position="218"/>
    </location>
</feature>
<feature type="transmembrane region" description="Helical" evidence="1">
    <location>
        <begin position="52"/>
        <end position="71"/>
    </location>
</feature>
<evidence type="ECO:0000313" key="3">
    <source>
        <dbReference type="Proteomes" id="UP000005336"/>
    </source>
</evidence>
<keyword evidence="1" id="KW-1133">Transmembrane helix</keyword>
<sequence length="398" mass="45623">MNNYLIFTLFLIGIMAPASIGGVISSTSGVTLSFISLIFLFILLFRQKKIDMVNLFIGLSFGVAITVFTLFSKYYTYKYGNGLYFIVFFFFILINTNHNPLNLKGYLHTLTIANIFFSTLSIGIILEVPAITEIIREYYSSFYDDLIPNMLFQLKPVTIFGTHSVAGFYDFMFVLLNIMAFKYTHQKRFLLATFLFLIFLFFLQSSTSLALLLFSLIILQSELYRYNKHFAYVIYGLELLALVVILPFASDLISSAVDKMFSENNGLGGRYSEGGNLANNLEYIFNNPLQGIGFGYTTEYMYGDSGYLEYSLRNSILGPIAIVFAFCRFVLRNIDSKYAYFLILIYLIFEIGFSNLIYWRMTPITLFAIAFFNQLQRLEAQKSEQVAPITHQSRLVTN</sequence>
<accession>G4CPN9</accession>
<name>G4CPN9_9NEIS</name>
<dbReference type="RefSeq" id="WP_009116191.1">
    <property type="nucleotide sequence ID" value="NZ_JH165159.1"/>
</dbReference>
<evidence type="ECO:0000256" key="1">
    <source>
        <dbReference type="SAM" id="Phobius"/>
    </source>
</evidence>
<dbReference type="OrthoDB" id="8606970at2"/>
<keyword evidence="1" id="KW-0812">Transmembrane</keyword>
<evidence type="ECO:0000313" key="2">
    <source>
        <dbReference type="EMBL" id="EGZ47609.1"/>
    </source>
</evidence>
<reference evidence="2 3" key="1">
    <citation type="submission" date="2011-06" db="EMBL/GenBank/DDBJ databases">
        <authorList>
            <person name="Muzny D."/>
            <person name="Qin X."/>
            <person name="Deng J."/>
            <person name="Jiang H."/>
            <person name="Liu Y."/>
            <person name="Qu J."/>
            <person name="Song X.-Z."/>
            <person name="Zhang L."/>
            <person name="Thornton R."/>
            <person name="Coyle M."/>
            <person name="Francisco L."/>
            <person name="Jackson L."/>
            <person name="Javaid M."/>
            <person name="Korchina V."/>
            <person name="Kovar C."/>
            <person name="Mata R."/>
            <person name="Mathew T."/>
            <person name="Ngo R."/>
            <person name="Nguyen L."/>
            <person name="Nguyen N."/>
            <person name="Okwuonu G."/>
            <person name="Ongeri F."/>
            <person name="Pham C."/>
            <person name="Simmons D."/>
            <person name="Wilczek-Boney K."/>
            <person name="Hale W."/>
            <person name="Jakkamsetti A."/>
            <person name="Pham P."/>
            <person name="Ruth R."/>
            <person name="San Lucas F."/>
            <person name="Warren J."/>
            <person name="Zhang J."/>
            <person name="Zhao Z."/>
            <person name="Zhou C."/>
            <person name="Zhu D."/>
            <person name="Lee S."/>
            <person name="Bess C."/>
            <person name="Blankenburg K."/>
            <person name="Forbes L."/>
            <person name="Fu Q."/>
            <person name="Gubbala S."/>
            <person name="Hirani K."/>
            <person name="Jayaseelan J.C."/>
            <person name="Lara F."/>
            <person name="Munidasa M."/>
            <person name="Palculict T."/>
            <person name="Patil S."/>
            <person name="Pu L.-L."/>
            <person name="Saada N."/>
            <person name="Tang L."/>
            <person name="Weissenberger G."/>
            <person name="Zhu Y."/>
            <person name="Hemphill L."/>
            <person name="Shang Y."/>
            <person name="Youmans B."/>
            <person name="Ayvaz T."/>
            <person name="Ross M."/>
            <person name="Santibanez J."/>
            <person name="Aqrawi P."/>
            <person name="Gross S."/>
            <person name="Joshi V."/>
            <person name="Fowler G."/>
            <person name="Nazareth L."/>
            <person name="Reid J."/>
            <person name="Worley K."/>
            <person name="Petrosino J."/>
            <person name="Highlander S."/>
            <person name="Gibbs R."/>
        </authorList>
    </citation>
    <scope>NUCLEOTIDE SEQUENCE [LARGE SCALE GENOMIC DNA]</scope>
    <source>
        <strain evidence="2 3">9715</strain>
    </source>
</reference>
<dbReference type="PATRIC" id="fig|1030841.3.peg.1027"/>
<feature type="transmembrane region" description="Helical" evidence="1">
    <location>
        <begin position="77"/>
        <end position="94"/>
    </location>
</feature>
<dbReference type="STRING" id="1030841.HMPREF9370_1049"/>
<feature type="transmembrane region" description="Helical" evidence="1">
    <location>
        <begin position="230"/>
        <end position="250"/>
    </location>
</feature>
<comment type="caution">
    <text evidence="2">The sequence shown here is derived from an EMBL/GenBank/DDBJ whole genome shotgun (WGS) entry which is preliminary data.</text>
</comment>
<feature type="transmembrane region" description="Helical" evidence="1">
    <location>
        <begin position="106"/>
        <end position="126"/>
    </location>
</feature>
<dbReference type="AlphaFoldDB" id="G4CPN9"/>
<keyword evidence="3" id="KW-1185">Reference proteome</keyword>
<dbReference type="EMBL" id="AGAZ01000039">
    <property type="protein sequence ID" value="EGZ47609.1"/>
    <property type="molecule type" value="Genomic_DNA"/>
</dbReference>
<organism evidence="2 3">
    <name type="scientific">Neisseria wadsworthii 9715</name>
    <dbReference type="NCBI Taxonomy" id="1030841"/>
    <lineage>
        <taxon>Bacteria</taxon>
        <taxon>Pseudomonadati</taxon>
        <taxon>Pseudomonadota</taxon>
        <taxon>Betaproteobacteria</taxon>
        <taxon>Neisseriales</taxon>
        <taxon>Neisseriaceae</taxon>
        <taxon>Neisseria</taxon>
    </lineage>
</organism>
<feature type="transmembrane region" description="Helical" evidence="1">
    <location>
        <begin position="157"/>
        <end position="178"/>
    </location>
</feature>
<keyword evidence="1" id="KW-0472">Membrane</keyword>
<gene>
    <name evidence="2" type="ORF">HMPREF9370_1049</name>
</gene>
<proteinExistence type="predicted"/>
<dbReference type="HOGENOM" id="CLU_692282_0_0_4"/>